<sequence>MQSVGNETSRVNLQTTRQGSPYGCQQAVHLKVHQGKHHPQDPKVPYEHQASTTKSSGTVIISTGFSRITSGTVIITLLDDRGQAAERLSSPPSQPVQPQSVATRDGHRRLTPSPAQGRSGGTLGRPGGMQVADLMVTSPSSPYGHVTPTPDGHTERTPQNTANTNRTQQSAKPTPPSHQPPTMRYATRQHEPTSSPPTQNPAHRQPPQQPPAQPPRDEPPPATPPASPVSTEQQSQKPPPRPTTHPHHHRSGVCYRKHAPVDRGAGKLQS</sequence>
<accession>A0A4P9WJ01</accession>
<dbReference type="Proteomes" id="UP000269721">
    <property type="component" value="Unassembled WGS sequence"/>
</dbReference>
<dbReference type="AlphaFoldDB" id="A0A4P9WJ01"/>
<feature type="compositionally biased region" description="Basic and acidic residues" evidence="1">
    <location>
        <begin position="259"/>
        <end position="270"/>
    </location>
</feature>
<proteinExistence type="predicted"/>
<feature type="region of interest" description="Disordered" evidence="1">
    <location>
        <begin position="1"/>
        <end position="55"/>
    </location>
</feature>
<dbReference type="EMBL" id="KZ994496">
    <property type="protein sequence ID" value="RKO92794.1"/>
    <property type="molecule type" value="Genomic_DNA"/>
</dbReference>
<feature type="compositionally biased region" description="Basic residues" evidence="1">
    <location>
        <begin position="244"/>
        <end position="258"/>
    </location>
</feature>
<feature type="compositionally biased region" description="Polar residues" evidence="1">
    <location>
        <begin position="1"/>
        <end position="19"/>
    </location>
</feature>
<evidence type="ECO:0000313" key="2">
    <source>
        <dbReference type="EMBL" id="RKO92794.1"/>
    </source>
</evidence>
<feature type="compositionally biased region" description="Gly residues" evidence="1">
    <location>
        <begin position="118"/>
        <end position="127"/>
    </location>
</feature>
<evidence type="ECO:0000313" key="3">
    <source>
        <dbReference type="Proteomes" id="UP000269721"/>
    </source>
</evidence>
<feature type="compositionally biased region" description="Pro residues" evidence="1">
    <location>
        <begin position="207"/>
        <end position="227"/>
    </location>
</feature>
<evidence type="ECO:0000256" key="1">
    <source>
        <dbReference type="SAM" id="MobiDB-lite"/>
    </source>
</evidence>
<feature type="region of interest" description="Disordered" evidence="1">
    <location>
        <begin position="84"/>
        <end position="270"/>
    </location>
</feature>
<protein>
    <submittedName>
        <fullName evidence="2">Uncharacterized protein</fullName>
    </submittedName>
</protein>
<feature type="compositionally biased region" description="Polar residues" evidence="1">
    <location>
        <begin position="157"/>
        <end position="172"/>
    </location>
</feature>
<gene>
    <name evidence="2" type="ORF">BDK51DRAFT_47658</name>
</gene>
<keyword evidence="3" id="KW-1185">Reference proteome</keyword>
<organism evidence="2 3">
    <name type="scientific">Blyttiomyces helicus</name>
    <dbReference type="NCBI Taxonomy" id="388810"/>
    <lineage>
        <taxon>Eukaryota</taxon>
        <taxon>Fungi</taxon>
        <taxon>Fungi incertae sedis</taxon>
        <taxon>Chytridiomycota</taxon>
        <taxon>Chytridiomycota incertae sedis</taxon>
        <taxon>Chytridiomycetes</taxon>
        <taxon>Chytridiomycetes incertae sedis</taxon>
        <taxon>Blyttiomyces</taxon>
    </lineage>
</organism>
<reference evidence="3" key="1">
    <citation type="journal article" date="2018" name="Nat. Microbiol.">
        <title>Leveraging single-cell genomics to expand the fungal tree of life.</title>
        <authorList>
            <person name="Ahrendt S.R."/>
            <person name="Quandt C.A."/>
            <person name="Ciobanu D."/>
            <person name="Clum A."/>
            <person name="Salamov A."/>
            <person name="Andreopoulos B."/>
            <person name="Cheng J.F."/>
            <person name="Woyke T."/>
            <person name="Pelin A."/>
            <person name="Henrissat B."/>
            <person name="Reynolds N.K."/>
            <person name="Benny G.L."/>
            <person name="Smith M.E."/>
            <person name="James T.Y."/>
            <person name="Grigoriev I.V."/>
        </authorList>
    </citation>
    <scope>NUCLEOTIDE SEQUENCE [LARGE SCALE GENOMIC DNA]</scope>
</reference>
<name>A0A4P9WJ01_9FUNG</name>